<dbReference type="OrthoDB" id="9812943at2"/>
<dbReference type="GO" id="GO:0015937">
    <property type="term" value="P:coenzyme A biosynthetic process"/>
    <property type="evidence" value="ECO:0007669"/>
    <property type="project" value="UniProtKB-UniRule"/>
</dbReference>
<evidence type="ECO:0000256" key="6">
    <source>
        <dbReference type="ARBA" id="ARBA00022840"/>
    </source>
</evidence>
<dbReference type="GO" id="GO:0005524">
    <property type="term" value="F:ATP binding"/>
    <property type="evidence" value="ECO:0007669"/>
    <property type="project" value="UniProtKB-UniRule"/>
</dbReference>
<keyword evidence="3 8" id="KW-0808">Transferase</keyword>
<dbReference type="AlphaFoldDB" id="A0A0F6SHD6"/>
<dbReference type="PANTHER" id="PTHR10695">
    <property type="entry name" value="DEPHOSPHO-COA KINASE-RELATED"/>
    <property type="match status" value="1"/>
</dbReference>
<dbReference type="GO" id="GO:0005737">
    <property type="term" value="C:cytoplasm"/>
    <property type="evidence" value="ECO:0007669"/>
    <property type="project" value="UniProtKB-SubCell"/>
</dbReference>
<dbReference type="InterPro" id="IPR001977">
    <property type="entry name" value="Depp_CoAkinase"/>
</dbReference>
<gene>
    <name evidence="8" type="primary">coaE</name>
    <name evidence="10" type="ORF">DB32_007408</name>
</gene>
<comment type="pathway">
    <text evidence="8">Cofactor biosynthesis; coenzyme A biosynthesis; CoA from (R)-pantothenate: step 5/5.</text>
</comment>
<evidence type="ECO:0000256" key="2">
    <source>
        <dbReference type="ARBA" id="ARBA00022490"/>
    </source>
</evidence>
<dbReference type="PROSITE" id="PS51219">
    <property type="entry name" value="DPCK"/>
    <property type="match status" value="1"/>
</dbReference>
<evidence type="ECO:0000256" key="8">
    <source>
        <dbReference type="HAMAP-Rule" id="MF_00376"/>
    </source>
</evidence>
<keyword evidence="2 8" id="KW-0963">Cytoplasm</keyword>
<accession>A0A0F6SHD6</accession>
<reference evidence="10 11" key="1">
    <citation type="submission" date="2015-03" db="EMBL/GenBank/DDBJ databases">
        <title>Genome assembly of Sandaracinus amylolyticus DSM 53668.</title>
        <authorList>
            <person name="Sharma G."/>
            <person name="Subramanian S."/>
        </authorList>
    </citation>
    <scope>NUCLEOTIDE SEQUENCE [LARGE SCALE GENOMIC DNA]</scope>
    <source>
        <strain evidence="10 11">DSM 53668</strain>
    </source>
</reference>
<evidence type="ECO:0000313" key="11">
    <source>
        <dbReference type="Proteomes" id="UP000034883"/>
    </source>
</evidence>
<dbReference type="Proteomes" id="UP000034883">
    <property type="component" value="Chromosome"/>
</dbReference>
<proteinExistence type="inferred from homology"/>
<dbReference type="UniPathway" id="UPA00241">
    <property type="reaction ID" value="UER00356"/>
</dbReference>
<feature type="binding site" evidence="8">
    <location>
        <begin position="12"/>
        <end position="17"/>
    </location>
    <ligand>
        <name>ATP</name>
        <dbReference type="ChEBI" id="CHEBI:30616"/>
    </ligand>
</feature>
<keyword evidence="5 8" id="KW-0418">Kinase</keyword>
<dbReference type="Gene3D" id="3.40.50.300">
    <property type="entry name" value="P-loop containing nucleotide triphosphate hydrolases"/>
    <property type="match status" value="1"/>
</dbReference>
<organism evidence="10 11">
    <name type="scientific">Sandaracinus amylolyticus</name>
    <dbReference type="NCBI Taxonomy" id="927083"/>
    <lineage>
        <taxon>Bacteria</taxon>
        <taxon>Pseudomonadati</taxon>
        <taxon>Myxococcota</taxon>
        <taxon>Polyangia</taxon>
        <taxon>Polyangiales</taxon>
        <taxon>Sandaracinaceae</taxon>
        <taxon>Sandaracinus</taxon>
    </lineage>
</organism>
<dbReference type="FunFam" id="3.40.50.300:FF:000991">
    <property type="entry name" value="Dephospho-CoA kinase"/>
    <property type="match status" value="1"/>
</dbReference>
<dbReference type="GO" id="GO:0004140">
    <property type="term" value="F:dephospho-CoA kinase activity"/>
    <property type="evidence" value="ECO:0007669"/>
    <property type="project" value="UniProtKB-UniRule"/>
</dbReference>
<dbReference type="RefSeq" id="WP_053237238.1">
    <property type="nucleotide sequence ID" value="NZ_CP011125.1"/>
</dbReference>
<dbReference type="EMBL" id="CP011125">
    <property type="protein sequence ID" value="AKF10259.1"/>
    <property type="molecule type" value="Genomic_DNA"/>
</dbReference>
<dbReference type="STRING" id="927083.DB32_007408"/>
<dbReference type="NCBIfam" id="TIGR00152">
    <property type="entry name" value="dephospho-CoA kinase"/>
    <property type="match status" value="1"/>
</dbReference>
<evidence type="ECO:0000256" key="1">
    <source>
        <dbReference type="ARBA" id="ARBA00009018"/>
    </source>
</evidence>
<sequence length="205" mass="21734">MTAIVGLTGGIASGKSTVGRIFRELGVHVVDADLVAREVVAKGSEGLAEVVRVFGEDVLAEDGSLDRKKVGAIVFADAEKRKALEAITHPRIAARSMSELAALAQRGDVYGIYEAALLVENGSYRMMQALVVVAASAEVQVARVTARDALDQDAARARLAAQLPLEQKIAVADHVIWNDGDLAALRARTDEVHHALLARFGGMGR</sequence>
<keyword evidence="4 8" id="KW-0547">Nucleotide-binding</keyword>
<evidence type="ECO:0000256" key="7">
    <source>
        <dbReference type="ARBA" id="ARBA00022993"/>
    </source>
</evidence>
<dbReference type="KEGG" id="samy:DB32_007408"/>
<dbReference type="PANTHER" id="PTHR10695:SF46">
    <property type="entry name" value="BIFUNCTIONAL COENZYME A SYNTHASE-RELATED"/>
    <property type="match status" value="1"/>
</dbReference>
<comment type="function">
    <text evidence="8">Catalyzes the phosphorylation of the 3'-hydroxyl group of dephosphocoenzyme A to form coenzyme A.</text>
</comment>
<dbReference type="CDD" id="cd02022">
    <property type="entry name" value="DPCK"/>
    <property type="match status" value="1"/>
</dbReference>
<keyword evidence="6 8" id="KW-0067">ATP-binding</keyword>
<dbReference type="EC" id="2.7.1.24" evidence="8 9"/>
<comment type="similarity">
    <text evidence="1 8">Belongs to the CoaE family.</text>
</comment>
<evidence type="ECO:0000313" key="10">
    <source>
        <dbReference type="EMBL" id="AKF10259.1"/>
    </source>
</evidence>
<dbReference type="HAMAP" id="MF_00376">
    <property type="entry name" value="Dephospho_CoA_kinase"/>
    <property type="match status" value="1"/>
</dbReference>
<comment type="catalytic activity">
    <reaction evidence="8">
        <text>3'-dephospho-CoA + ATP = ADP + CoA + H(+)</text>
        <dbReference type="Rhea" id="RHEA:18245"/>
        <dbReference type="ChEBI" id="CHEBI:15378"/>
        <dbReference type="ChEBI" id="CHEBI:30616"/>
        <dbReference type="ChEBI" id="CHEBI:57287"/>
        <dbReference type="ChEBI" id="CHEBI:57328"/>
        <dbReference type="ChEBI" id="CHEBI:456216"/>
        <dbReference type="EC" id="2.7.1.24"/>
    </reaction>
</comment>
<evidence type="ECO:0000256" key="3">
    <source>
        <dbReference type="ARBA" id="ARBA00022679"/>
    </source>
</evidence>
<evidence type="ECO:0000256" key="9">
    <source>
        <dbReference type="NCBIfam" id="TIGR00152"/>
    </source>
</evidence>
<dbReference type="Pfam" id="PF01121">
    <property type="entry name" value="CoaE"/>
    <property type="match status" value="1"/>
</dbReference>
<evidence type="ECO:0000256" key="4">
    <source>
        <dbReference type="ARBA" id="ARBA00022741"/>
    </source>
</evidence>
<keyword evidence="11" id="KW-1185">Reference proteome</keyword>
<keyword evidence="7 8" id="KW-0173">Coenzyme A biosynthesis</keyword>
<dbReference type="InterPro" id="IPR027417">
    <property type="entry name" value="P-loop_NTPase"/>
</dbReference>
<dbReference type="SUPFAM" id="SSF52540">
    <property type="entry name" value="P-loop containing nucleoside triphosphate hydrolases"/>
    <property type="match status" value="1"/>
</dbReference>
<evidence type="ECO:0000256" key="5">
    <source>
        <dbReference type="ARBA" id="ARBA00022777"/>
    </source>
</evidence>
<protein>
    <recommendedName>
        <fullName evidence="8 9">Dephospho-CoA kinase</fullName>
        <ecNumber evidence="8 9">2.7.1.24</ecNumber>
    </recommendedName>
    <alternativeName>
        <fullName evidence="8">Dephosphocoenzyme A kinase</fullName>
    </alternativeName>
</protein>
<name>A0A0F6SHD6_9BACT</name>
<comment type="subcellular location">
    <subcellularLocation>
        <location evidence="8">Cytoplasm</location>
    </subcellularLocation>
</comment>